<accession>A0A1J0AKR9</accession>
<reference evidence="1" key="1">
    <citation type="journal article" date="2002" name="Mikrobiologiia">
        <title>Soil strain of Bacillus subtilis harboring a large plasmid that mediates high-frequency conjugal mobilization.</title>
        <authorList>
            <person name="Lotareva O.V."/>
            <person name="Poluektova E.U."/>
            <person name="Titok M.A."/>
            <person name="Prozorov A.A."/>
        </authorList>
    </citation>
    <scope>NUCLEOTIDE SEQUENCE</scope>
    <source>
        <strain evidence="1">72</strain>
        <plasmid evidence="1">pBS72</plasmid>
    </source>
</reference>
<reference evidence="1" key="4">
    <citation type="journal article" date="2006" name="Microbiology">
        <title>The replicative polymerases PolC and DnaE are required for theta replication of the Bacillus subtilis plasmid pBS72.</title>
        <authorList>
            <person name="Titok M."/>
            <person name="Suski C."/>
            <person name="Dalmais B."/>
            <person name="Ehrlich S.D."/>
            <person name="Janniere L."/>
        </authorList>
    </citation>
    <scope>NUCLEOTIDE SEQUENCE</scope>
    <source>
        <strain evidence="1">72</strain>
        <plasmid evidence="1">pBS72</plasmid>
    </source>
</reference>
<name>A0A1J0AKR9_BACIU</name>
<reference evidence="1" key="5">
    <citation type="submission" date="2016-08" db="EMBL/GenBank/DDBJ databases">
        <authorList>
            <person name="Satsunkevich N.E."/>
            <person name="Valentovich L.N."/>
            <person name="Kolomiets E.I."/>
            <person name="Titok M.A."/>
        </authorList>
    </citation>
    <scope>NUCLEOTIDE SEQUENCE</scope>
    <source>
        <strain evidence="1">72</strain>
        <plasmid evidence="1">pBS72</plasmid>
    </source>
</reference>
<evidence type="ECO:0000313" key="1">
    <source>
        <dbReference type="EMBL" id="APB62337.1"/>
    </source>
</evidence>
<organism evidence="1">
    <name type="scientific">Bacillus subtilis</name>
    <dbReference type="NCBI Taxonomy" id="1423"/>
    <lineage>
        <taxon>Bacteria</taxon>
        <taxon>Bacillati</taxon>
        <taxon>Bacillota</taxon>
        <taxon>Bacilli</taxon>
        <taxon>Bacillales</taxon>
        <taxon>Bacillaceae</taxon>
        <taxon>Bacillus</taxon>
    </lineage>
</organism>
<reference evidence="1" key="3">
    <citation type="journal article" date="2004" name="Mol. Biol. (Mosk.)">
        <title>The replication system of plasmids from Bacillus subtilis environmental isolates.</title>
        <authorList>
            <person name="Lagodich A.V."/>
            <person name="Shtaniuk Iu.V."/>
            <person name="Prozorov A.A."/>
            <person name="Titok M.A."/>
        </authorList>
    </citation>
    <scope>NUCLEOTIDE SEQUENCE</scope>
    <source>
        <strain evidence="1">72</strain>
        <plasmid evidence="1">pBS72</plasmid>
    </source>
</reference>
<reference evidence="1" key="2">
    <citation type="journal article" date="2003" name="Plasmid">
        <title>Bacillus subtilis soil isolates: plasmid replicon analysis and construction of a new theta-replicating vector.</title>
        <authorList>
            <person name="Titok M.A."/>
            <person name="Chapuis J."/>
            <person name="Selezneva Y.V."/>
            <person name="Lagodich A.V."/>
            <person name="Prokulevich V.A."/>
            <person name="Ehrlich S.D."/>
            <person name="Janniere L."/>
        </authorList>
    </citation>
    <scope>NUCLEOTIDE SEQUENCE</scope>
    <source>
        <strain evidence="1">72</strain>
        <plasmid evidence="1">pBS72</plasmid>
    </source>
</reference>
<dbReference type="EMBL" id="KX711616">
    <property type="protein sequence ID" value="APB62337.1"/>
    <property type="molecule type" value="Genomic_DNA"/>
</dbReference>
<proteinExistence type="predicted"/>
<gene>
    <name evidence="1" type="ORF">pBS72_0680</name>
</gene>
<dbReference type="AlphaFoldDB" id="A0A1J0AKR9"/>
<sequence length="89" mass="10505">MELPPVNISQVALRKILTDVINEFIRIEKSETGLAYQQKSFYIRGKISLITTLIDEKWSYKETGQSYFEFLKNLVDKYELDGVWRINDL</sequence>
<geneLocation type="plasmid" evidence="1">
    <name>pBS72</name>
</geneLocation>
<protein>
    <submittedName>
        <fullName evidence="1">Uncharacterized protein</fullName>
    </submittedName>
</protein>
<keyword evidence="1" id="KW-0614">Plasmid</keyword>
<dbReference type="RefSeq" id="WP_129134492.1">
    <property type="nucleotide sequence ID" value="NZ_CP035396.1"/>
</dbReference>